<keyword evidence="2" id="KW-1185">Reference proteome</keyword>
<accession>B2ZY38</accession>
<dbReference type="GeneID" id="6370045"/>
<protein>
    <submittedName>
        <fullName evidence="1">Uncharacterized protein</fullName>
    </submittedName>
</protein>
<sequence length="82" mass="9030">MNDKQLEVAARELCRIRGIDPDSSVAHGADPNPDGSVYGVLLYSPAWTRVAREVKAHLEVHRAVSRALFPFDTTTKPQSAQD</sequence>
<evidence type="ECO:0000313" key="1">
    <source>
        <dbReference type="EMBL" id="BAG41614.1"/>
    </source>
</evidence>
<dbReference type="Proteomes" id="UP000001034">
    <property type="component" value="Segment"/>
</dbReference>
<organism evidence="1 2">
    <name type="scientific">Ralstonia phage phiRSL1</name>
    <dbReference type="NCBI Taxonomy" id="1980924"/>
    <lineage>
        <taxon>Viruses</taxon>
        <taxon>Duplodnaviria</taxon>
        <taxon>Heunggongvirae</taxon>
        <taxon>Uroviricota</taxon>
        <taxon>Caudoviricetes</taxon>
        <taxon>Mieseafarmvirus</taxon>
        <taxon>Mieseafarmvirus RSL1</taxon>
    </lineage>
</organism>
<evidence type="ECO:0000313" key="2">
    <source>
        <dbReference type="Proteomes" id="UP000001034"/>
    </source>
</evidence>
<dbReference type="RefSeq" id="YP_001950044.1">
    <property type="nucleotide sequence ID" value="NC_010811.2"/>
</dbReference>
<reference evidence="1 2" key="1">
    <citation type="journal article" date="2010" name="Virology">
        <title>A jumbo phage infecting the phytopathogen Ralstonia solanacearum defines a new lineage of the Myoviridae family.</title>
        <authorList>
            <person name="Yamada T."/>
            <person name="Satoh S."/>
            <person name="Ishikawa H."/>
            <person name="Fujiwara A."/>
            <person name="Kawasaki T."/>
            <person name="Fujie M."/>
            <person name="Ogata H."/>
        </authorList>
    </citation>
    <scope>NUCLEOTIDE SEQUENCE [LARGE SCALE GENOMIC DNA]</scope>
</reference>
<name>B2ZY38_9CAUD</name>
<proteinExistence type="predicted"/>
<dbReference type="EMBL" id="AB366653">
    <property type="protein sequence ID" value="BAG41614.1"/>
    <property type="molecule type" value="Genomic_DNA"/>
</dbReference>
<dbReference type="KEGG" id="vg:6370045"/>